<proteinExistence type="predicted"/>
<evidence type="ECO:0000313" key="2">
    <source>
        <dbReference type="EMBL" id="MDR7336862.1"/>
    </source>
</evidence>
<protein>
    <submittedName>
        <fullName evidence="2">Uncharacterized protein</fullName>
    </submittedName>
</protein>
<organism evidence="2 3">
    <name type="scientific">Glycomyces lechevalierae</name>
    <dbReference type="NCBI Taxonomy" id="256034"/>
    <lineage>
        <taxon>Bacteria</taxon>
        <taxon>Bacillati</taxon>
        <taxon>Actinomycetota</taxon>
        <taxon>Actinomycetes</taxon>
        <taxon>Glycomycetales</taxon>
        <taxon>Glycomycetaceae</taxon>
        <taxon>Glycomyces</taxon>
    </lineage>
</organism>
<gene>
    <name evidence="2" type="ORF">J2S69_000581</name>
</gene>
<feature type="region of interest" description="Disordered" evidence="1">
    <location>
        <begin position="1"/>
        <end position="48"/>
    </location>
</feature>
<accession>A0ABU2AI25</accession>
<reference evidence="2 3" key="1">
    <citation type="submission" date="2023-07" db="EMBL/GenBank/DDBJ databases">
        <title>Sequencing the genomes of 1000 actinobacteria strains.</title>
        <authorList>
            <person name="Klenk H.-P."/>
        </authorList>
    </citation>
    <scope>NUCLEOTIDE SEQUENCE [LARGE SCALE GENOMIC DNA]</scope>
    <source>
        <strain evidence="2 3">DSM 44724</strain>
    </source>
</reference>
<comment type="caution">
    <text evidence="2">The sequence shown here is derived from an EMBL/GenBank/DDBJ whole genome shotgun (WGS) entry which is preliminary data.</text>
</comment>
<dbReference type="EMBL" id="JAVDYD010000001">
    <property type="protein sequence ID" value="MDR7336862.1"/>
    <property type="molecule type" value="Genomic_DNA"/>
</dbReference>
<evidence type="ECO:0000313" key="3">
    <source>
        <dbReference type="Proteomes" id="UP001183604"/>
    </source>
</evidence>
<dbReference type="Proteomes" id="UP001183604">
    <property type="component" value="Unassembled WGS sequence"/>
</dbReference>
<evidence type="ECO:0000256" key="1">
    <source>
        <dbReference type="SAM" id="MobiDB-lite"/>
    </source>
</evidence>
<name>A0ABU2AI25_9ACTN</name>
<dbReference type="RefSeq" id="WP_310283891.1">
    <property type="nucleotide sequence ID" value="NZ_BAAAOM010000002.1"/>
</dbReference>
<sequence length="48" mass="5274">MTTNERTNMRRRGLSPVFVQAKPPTPGAFVRSLPPATATRAMEESTDV</sequence>
<keyword evidence="3" id="KW-1185">Reference proteome</keyword>